<gene>
    <name evidence="1" type="ORF">E7Z79_03715</name>
</gene>
<accession>A0A8T3V5G6</accession>
<evidence type="ECO:0008006" key="3">
    <source>
        <dbReference type="Google" id="ProtNLM"/>
    </source>
</evidence>
<name>A0A8T3V5G6_9EURY</name>
<reference evidence="1" key="1">
    <citation type="submission" date="2019-04" db="EMBL/GenBank/DDBJ databases">
        <title>Evolution of Biomass-Degrading Anaerobic Consortia Revealed by Metagenomics.</title>
        <authorList>
            <person name="Peng X."/>
        </authorList>
    </citation>
    <scope>NUCLEOTIDE SEQUENCE</scope>
    <source>
        <strain evidence="1">SIG18</strain>
    </source>
</reference>
<comment type="caution">
    <text evidence="1">The sequence shown here is derived from an EMBL/GenBank/DDBJ whole genome shotgun (WGS) entry which is preliminary data.</text>
</comment>
<dbReference type="RefSeq" id="WP_303738635.1">
    <property type="nucleotide sequence ID" value="NZ_SUTK01000011.1"/>
</dbReference>
<organism evidence="1 2">
    <name type="scientific">Methanobrevibacter thaueri</name>
    <dbReference type="NCBI Taxonomy" id="190975"/>
    <lineage>
        <taxon>Archaea</taxon>
        <taxon>Methanobacteriati</taxon>
        <taxon>Methanobacteriota</taxon>
        <taxon>Methanomada group</taxon>
        <taxon>Methanobacteria</taxon>
        <taxon>Methanobacteriales</taxon>
        <taxon>Methanobacteriaceae</taxon>
        <taxon>Methanobrevibacter</taxon>
    </lineage>
</organism>
<evidence type="ECO:0000313" key="1">
    <source>
        <dbReference type="EMBL" id="MBE6501531.1"/>
    </source>
</evidence>
<dbReference type="AlphaFoldDB" id="A0A8T3V5G6"/>
<sequence length="79" mass="9288">MGICPRCGSWVDEGEPYCPECCYMGEDDEEEDETVTIDGRDYNAAEVERVLENYCYTLEDLEYDRIDDEDLENIIDDLW</sequence>
<evidence type="ECO:0000313" key="2">
    <source>
        <dbReference type="Proteomes" id="UP000783037"/>
    </source>
</evidence>
<dbReference type="Proteomes" id="UP000783037">
    <property type="component" value="Unassembled WGS sequence"/>
</dbReference>
<proteinExistence type="predicted"/>
<protein>
    <recommendedName>
        <fullName evidence="3">Zinc-ribbon domain-containing protein</fullName>
    </recommendedName>
</protein>
<dbReference type="EMBL" id="SUTK01000011">
    <property type="protein sequence ID" value="MBE6501531.1"/>
    <property type="molecule type" value="Genomic_DNA"/>
</dbReference>